<reference evidence="1" key="2">
    <citation type="submission" date="2013-04" db="UniProtKB">
        <authorList>
            <consortium name="EnsemblPlants"/>
        </authorList>
    </citation>
    <scope>IDENTIFICATION</scope>
    <source>
        <strain evidence="1">cv. Heinz 1706</strain>
    </source>
</reference>
<accession>K4CTE8</accession>
<organism evidence="1">
    <name type="scientific">Solanum lycopersicum</name>
    <name type="common">Tomato</name>
    <name type="synonym">Lycopersicon esculentum</name>
    <dbReference type="NCBI Taxonomy" id="4081"/>
    <lineage>
        <taxon>Eukaryota</taxon>
        <taxon>Viridiplantae</taxon>
        <taxon>Streptophyta</taxon>
        <taxon>Embryophyta</taxon>
        <taxon>Tracheophyta</taxon>
        <taxon>Spermatophyta</taxon>
        <taxon>Magnoliopsida</taxon>
        <taxon>eudicotyledons</taxon>
        <taxon>Gunneridae</taxon>
        <taxon>Pentapetalae</taxon>
        <taxon>asterids</taxon>
        <taxon>lamiids</taxon>
        <taxon>Solanales</taxon>
        <taxon>Solanaceae</taxon>
        <taxon>Solanoideae</taxon>
        <taxon>Solaneae</taxon>
        <taxon>Solanum</taxon>
        <taxon>Solanum subgen. Lycopersicon</taxon>
    </lineage>
</organism>
<proteinExistence type="predicted"/>
<dbReference type="Proteomes" id="UP000004994">
    <property type="component" value="Chromosome 9"/>
</dbReference>
<reference evidence="1" key="1">
    <citation type="journal article" date="2012" name="Nature">
        <title>The tomato genome sequence provides insights into fleshy fruit evolution.</title>
        <authorList>
            <consortium name="Tomato Genome Consortium"/>
        </authorList>
    </citation>
    <scope>NUCLEOTIDE SEQUENCE [LARGE SCALE GENOMIC DNA]</scope>
    <source>
        <strain evidence="1">cv. Heinz 1706</strain>
    </source>
</reference>
<dbReference type="EnsemblPlants" id="Solyc09g057560.1.1">
    <property type="protein sequence ID" value="Solyc09g057560.1.1"/>
    <property type="gene ID" value="Solyc09g057560.1"/>
</dbReference>
<name>K4CTE8_SOLLC</name>
<keyword evidence="2" id="KW-1185">Reference proteome</keyword>
<dbReference type="Gramene" id="Solyc09g057560.1.1">
    <property type="protein sequence ID" value="Solyc09g057560.1.1"/>
    <property type="gene ID" value="Solyc09g057560.1"/>
</dbReference>
<sequence length="42" mass="4932">MVSFPKFNHFIHRSHNNLVHFYFIAYPEGGGYPIVYFDGAKL</sequence>
<dbReference type="AlphaFoldDB" id="K4CTE8"/>
<dbReference type="HOGENOM" id="CLU_3261541_0_0_1"/>
<dbReference type="InParanoid" id="K4CTE8"/>
<protein>
    <submittedName>
        <fullName evidence="1">Uncharacterized protein</fullName>
    </submittedName>
</protein>
<evidence type="ECO:0000313" key="1">
    <source>
        <dbReference type="EnsemblPlants" id="Solyc09g057560.1.1"/>
    </source>
</evidence>
<evidence type="ECO:0000313" key="2">
    <source>
        <dbReference type="Proteomes" id="UP000004994"/>
    </source>
</evidence>
<dbReference type="PaxDb" id="4081-Solyc09g057560.1.1"/>